<dbReference type="GO" id="GO:0006508">
    <property type="term" value="P:proteolysis"/>
    <property type="evidence" value="ECO:0007669"/>
    <property type="project" value="InterPro"/>
</dbReference>
<sequence length="509" mass="51961">MTDGSGDGAPSRRSTREATTRTERSGLGALIAKHPTAWLSGALAVAFLLLGTGAVYAGATSGSAQPPTAAATSGKGGDDAEASAEPTPTVEPPRPVPDPVPAASRLRTCSIAALASDPRLAQFQGYVLNSATGEVLFDRGGGTPARTGSVLKILTAAAAVSALGPGYQLSTKVYRSAPGTLVLVGGGDATLSRLAPGQESFYRGAPKLADLASGALAQWKQKYPDEPITQLVLDASYWNPADKWDPAWKRTEQTIGYHSEVTALQVDGDRADPSRSTSPRSTDPIGRAGGYFLEALRAADDAGLVSGNVAVSQAALGGGGEQLAEVKSQPVSALVNQMLLVSDNTIAEMLARVTSRVMGFDGSAASLQQAIPKALEPFGVDPAGMTIKDGSGLSEFNAVSPAWVSQFMVKVIAGVNSLGVVYDGLPVAGQKGSLASRFTGGNAVARGAVIAKTGWIDTAYSLAGVVNARDGSRLTFAFYAIGNVSDNAKAALDTLTTGVFSCGDNLSNS</sequence>
<dbReference type="Gene3D" id="3.40.710.10">
    <property type="entry name" value="DD-peptidase/beta-lactamase superfamily"/>
    <property type="match status" value="2"/>
</dbReference>
<dbReference type="AlphaFoldDB" id="A0A2M9CGU6"/>
<name>A0A2M9CGU6_9MICO</name>
<gene>
    <name evidence="4" type="ORF">CLV46_0683</name>
</gene>
<comment type="similarity">
    <text evidence="1">Belongs to the peptidase S13 family.</text>
</comment>
<dbReference type="GO" id="GO:0004185">
    <property type="term" value="F:serine-type carboxypeptidase activity"/>
    <property type="evidence" value="ECO:0007669"/>
    <property type="project" value="InterPro"/>
</dbReference>
<comment type="caution">
    <text evidence="4">The sequence shown here is derived from an EMBL/GenBank/DDBJ whole genome shotgun (WGS) entry which is preliminary data.</text>
</comment>
<keyword evidence="4" id="KW-0121">Carboxypeptidase</keyword>
<evidence type="ECO:0000256" key="2">
    <source>
        <dbReference type="ARBA" id="ARBA00022801"/>
    </source>
</evidence>
<evidence type="ECO:0000256" key="1">
    <source>
        <dbReference type="ARBA" id="ARBA00006096"/>
    </source>
</evidence>
<protein>
    <submittedName>
        <fullName evidence="4">D-alanyl-D-alanine carboxypeptidase/D-alanyl-D-alanine-endopeptidase (Penicillin-binding protein 4)</fullName>
    </submittedName>
</protein>
<dbReference type="Proteomes" id="UP000228758">
    <property type="component" value="Unassembled WGS sequence"/>
</dbReference>
<keyword evidence="5" id="KW-1185">Reference proteome</keyword>
<dbReference type="OrthoDB" id="56883at2"/>
<reference evidence="4 5" key="1">
    <citation type="submission" date="2017-11" db="EMBL/GenBank/DDBJ databases">
        <title>Genomic Encyclopedia of Archaeal and Bacterial Type Strains, Phase II (KMG-II): From Individual Species to Whole Genera.</title>
        <authorList>
            <person name="Goeker M."/>
        </authorList>
    </citation>
    <scope>NUCLEOTIDE SEQUENCE [LARGE SCALE GENOMIC DNA]</scope>
    <source>
        <strain evidence="4 5">DSM 27393</strain>
    </source>
</reference>
<accession>A0A2M9CGU6</accession>
<dbReference type="RefSeq" id="WP_100363481.1">
    <property type="nucleotide sequence ID" value="NZ_PGFF01000001.1"/>
</dbReference>
<dbReference type="NCBIfam" id="TIGR00666">
    <property type="entry name" value="PBP4"/>
    <property type="match status" value="1"/>
</dbReference>
<dbReference type="PRINTS" id="PR00922">
    <property type="entry name" value="DADACBPTASE3"/>
</dbReference>
<feature type="region of interest" description="Disordered" evidence="3">
    <location>
        <begin position="266"/>
        <end position="285"/>
    </location>
</feature>
<dbReference type="PANTHER" id="PTHR30023:SF0">
    <property type="entry name" value="PENICILLIN-SENSITIVE CARBOXYPEPTIDASE A"/>
    <property type="match status" value="1"/>
</dbReference>
<dbReference type="Pfam" id="PF02113">
    <property type="entry name" value="Peptidase_S13"/>
    <property type="match status" value="2"/>
</dbReference>
<keyword evidence="2" id="KW-0378">Hydrolase</keyword>
<evidence type="ECO:0000313" key="4">
    <source>
        <dbReference type="EMBL" id="PJJ71141.1"/>
    </source>
</evidence>
<feature type="compositionally biased region" description="Low complexity" evidence="3">
    <location>
        <begin position="274"/>
        <end position="284"/>
    </location>
</feature>
<proteinExistence type="inferred from homology"/>
<dbReference type="InterPro" id="IPR012338">
    <property type="entry name" value="Beta-lactam/transpept-like"/>
</dbReference>
<dbReference type="PANTHER" id="PTHR30023">
    <property type="entry name" value="D-ALANYL-D-ALANINE CARBOXYPEPTIDASE"/>
    <property type="match status" value="1"/>
</dbReference>
<evidence type="ECO:0000313" key="5">
    <source>
        <dbReference type="Proteomes" id="UP000228758"/>
    </source>
</evidence>
<evidence type="ECO:0000256" key="3">
    <source>
        <dbReference type="SAM" id="MobiDB-lite"/>
    </source>
</evidence>
<keyword evidence="4" id="KW-0645">Protease</keyword>
<feature type="region of interest" description="Disordered" evidence="3">
    <location>
        <begin position="1"/>
        <end position="22"/>
    </location>
</feature>
<feature type="region of interest" description="Disordered" evidence="3">
    <location>
        <begin position="59"/>
        <end position="100"/>
    </location>
</feature>
<dbReference type="EMBL" id="PGFF01000001">
    <property type="protein sequence ID" value="PJJ71141.1"/>
    <property type="molecule type" value="Genomic_DNA"/>
</dbReference>
<dbReference type="GO" id="GO:0000270">
    <property type="term" value="P:peptidoglycan metabolic process"/>
    <property type="evidence" value="ECO:0007669"/>
    <property type="project" value="TreeGrafter"/>
</dbReference>
<dbReference type="SUPFAM" id="SSF56601">
    <property type="entry name" value="beta-lactamase/transpeptidase-like"/>
    <property type="match status" value="1"/>
</dbReference>
<dbReference type="InterPro" id="IPR000667">
    <property type="entry name" value="Peptidase_S13"/>
</dbReference>
<feature type="compositionally biased region" description="Pro residues" evidence="3">
    <location>
        <begin position="89"/>
        <end position="100"/>
    </location>
</feature>
<organism evidence="4 5">
    <name type="scientific">Diaminobutyricimonas aerilata</name>
    <dbReference type="NCBI Taxonomy" id="1162967"/>
    <lineage>
        <taxon>Bacteria</taxon>
        <taxon>Bacillati</taxon>
        <taxon>Actinomycetota</taxon>
        <taxon>Actinomycetes</taxon>
        <taxon>Micrococcales</taxon>
        <taxon>Microbacteriaceae</taxon>
        <taxon>Diaminobutyricimonas</taxon>
    </lineage>
</organism>